<dbReference type="Proteomes" id="UP000005408">
    <property type="component" value="Unassembled WGS sequence"/>
</dbReference>
<dbReference type="PROSITE" id="PS50103">
    <property type="entry name" value="ZF_C3H1"/>
    <property type="match status" value="1"/>
</dbReference>
<keyword evidence="1" id="KW-0862">Zinc</keyword>
<feature type="region of interest" description="Disordered" evidence="2">
    <location>
        <begin position="126"/>
        <end position="181"/>
    </location>
</feature>
<keyword evidence="1" id="KW-0863">Zinc-finger</keyword>
<feature type="zinc finger region" description="C3H1-type" evidence="1">
    <location>
        <begin position="395"/>
        <end position="423"/>
    </location>
</feature>
<dbReference type="PANTHER" id="PTHR35558:SF1">
    <property type="entry name" value="ENDONUCLEASE_EXONUCLEASE_PHOSPHATASE DOMAIN-CONTAINING PROTEIN"/>
    <property type="match status" value="1"/>
</dbReference>
<dbReference type="GO" id="GO:0008270">
    <property type="term" value="F:zinc ion binding"/>
    <property type="evidence" value="ECO:0007669"/>
    <property type="project" value="UniProtKB-KW"/>
</dbReference>
<keyword evidence="1" id="KW-0479">Metal-binding</keyword>
<feature type="compositionally biased region" description="Basic residues" evidence="2">
    <location>
        <begin position="136"/>
        <end position="147"/>
    </location>
</feature>
<protein>
    <recommendedName>
        <fullName evidence="3">C3H1-type domain-containing protein</fullName>
    </recommendedName>
</protein>
<evidence type="ECO:0000313" key="4">
    <source>
        <dbReference type="EnsemblMetazoa" id="G26556.1:cds"/>
    </source>
</evidence>
<feature type="domain" description="C3H1-type" evidence="3">
    <location>
        <begin position="395"/>
        <end position="423"/>
    </location>
</feature>
<sequence>MDLELGQILDVQLIQAYTKSWRLLVRRRCLHGELEDRDWIKKGSLAFLEMEKVVKGKLLVNDIKKLSPVEQTSALESYHNAVCHFAPKALHFFYAPMKASKEHVLPFHRSIHKFIFHICHQLPASVGKHSPSAMPPKRKAVPAKRKAPTGTPARAPGRKVPRHSRTGTGPAADPPQAPVEVLPSPQARAQDQFPPVVQPEVNNNSVECEFVQHLVGLPYQQTSASDGIASHVPIKLKLKIWEGEFIDMSLLLKSATELEDFDSQGEVQFKNGRLCIVKRKQNSQLSIEKWTSAFMIYMSIMFEHNPALVQQMLKYLRDIRIAASRSHHWYKYDEQFRLRKVSNPAMSWGDIHNEFWLLYVTNQSTNFMSQQGSDSQFQQFNKPITHGSSPIPKQAEFKQTCNTYNRGKFCTFFPRCRFNHACSHCGGKHPRVTCARK</sequence>
<reference evidence="4" key="1">
    <citation type="submission" date="2022-08" db="UniProtKB">
        <authorList>
            <consortium name="EnsemblMetazoa"/>
        </authorList>
    </citation>
    <scope>IDENTIFICATION</scope>
    <source>
        <strain evidence="4">05x7-T-G4-1.051#20</strain>
    </source>
</reference>
<evidence type="ECO:0000313" key="5">
    <source>
        <dbReference type="Proteomes" id="UP000005408"/>
    </source>
</evidence>
<organism evidence="4 5">
    <name type="scientific">Magallana gigas</name>
    <name type="common">Pacific oyster</name>
    <name type="synonym">Crassostrea gigas</name>
    <dbReference type="NCBI Taxonomy" id="29159"/>
    <lineage>
        <taxon>Eukaryota</taxon>
        <taxon>Metazoa</taxon>
        <taxon>Spiralia</taxon>
        <taxon>Lophotrochozoa</taxon>
        <taxon>Mollusca</taxon>
        <taxon>Bivalvia</taxon>
        <taxon>Autobranchia</taxon>
        <taxon>Pteriomorphia</taxon>
        <taxon>Ostreida</taxon>
        <taxon>Ostreoidea</taxon>
        <taxon>Ostreidae</taxon>
        <taxon>Magallana</taxon>
    </lineage>
</organism>
<dbReference type="AlphaFoldDB" id="A0A8W8L652"/>
<dbReference type="EnsemblMetazoa" id="G26556.1">
    <property type="protein sequence ID" value="G26556.1:cds"/>
    <property type="gene ID" value="G26556"/>
</dbReference>
<evidence type="ECO:0000256" key="2">
    <source>
        <dbReference type="SAM" id="MobiDB-lite"/>
    </source>
</evidence>
<keyword evidence="5" id="KW-1185">Reference proteome</keyword>
<accession>A0A8W8L652</accession>
<name>A0A8W8L652_MAGGI</name>
<dbReference type="InterPro" id="IPR000571">
    <property type="entry name" value="Znf_CCCH"/>
</dbReference>
<dbReference type="PANTHER" id="PTHR35558">
    <property type="entry name" value="SGNH_HYDRO DOMAIN-CONTAINING PROTEIN"/>
    <property type="match status" value="1"/>
</dbReference>
<evidence type="ECO:0000259" key="3">
    <source>
        <dbReference type="PROSITE" id="PS50103"/>
    </source>
</evidence>
<evidence type="ECO:0000256" key="1">
    <source>
        <dbReference type="PROSITE-ProRule" id="PRU00723"/>
    </source>
</evidence>
<feature type="compositionally biased region" description="Basic residues" evidence="2">
    <location>
        <begin position="156"/>
        <end position="165"/>
    </location>
</feature>
<proteinExistence type="predicted"/>